<gene>
    <name evidence="2" type="ORF">CRG98_024790</name>
</gene>
<evidence type="ECO:0000313" key="3">
    <source>
        <dbReference type="Proteomes" id="UP000233551"/>
    </source>
</evidence>
<proteinExistence type="predicted"/>
<feature type="region of interest" description="Disordered" evidence="1">
    <location>
        <begin position="168"/>
        <end position="201"/>
    </location>
</feature>
<comment type="caution">
    <text evidence="2">The sequence shown here is derived from an EMBL/GenBank/DDBJ whole genome shotgun (WGS) entry which is preliminary data.</text>
</comment>
<dbReference type="AlphaFoldDB" id="A0A2I0JF23"/>
<dbReference type="EMBL" id="PGOL01001763">
    <property type="protein sequence ID" value="PKI54839.1"/>
    <property type="molecule type" value="Genomic_DNA"/>
</dbReference>
<protein>
    <submittedName>
        <fullName evidence="2">Uncharacterized protein</fullName>
    </submittedName>
</protein>
<accession>A0A2I0JF23</accession>
<name>A0A2I0JF23_PUNGR</name>
<organism evidence="2 3">
    <name type="scientific">Punica granatum</name>
    <name type="common">Pomegranate</name>
    <dbReference type="NCBI Taxonomy" id="22663"/>
    <lineage>
        <taxon>Eukaryota</taxon>
        <taxon>Viridiplantae</taxon>
        <taxon>Streptophyta</taxon>
        <taxon>Embryophyta</taxon>
        <taxon>Tracheophyta</taxon>
        <taxon>Spermatophyta</taxon>
        <taxon>Magnoliopsida</taxon>
        <taxon>eudicotyledons</taxon>
        <taxon>Gunneridae</taxon>
        <taxon>Pentapetalae</taxon>
        <taxon>rosids</taxon>
        <taxon>malvids</taxon>
        <taxon>Myrtales</taxon>
        <taxon>Lythraceae</taxon>
        <taxon>Punica</taxon>
    </lineage>
</organism>
<evidence type="ECO:0000313" key="2">
    <source>
        <dbReference type="EMBL" id="PKI54839.1"/>
    </source>
</evidence>
<reference evidence="2 3" key="1">
    <citation type="submission" date="2017-11" db="EMBL/GenBank/DDBJ databases">
        <title>De-novo sequencing of pomegranate (Punica granatum L.) genome.</title>
        <authorList>
            <person name="Akparov Z."/>
            <person name="Amiraslanov A."/>
            <person name="Hajiyeva S."/>
            <person name="Abbasov M."/>
            <person name="Kaur K."/>
            <person name="Hamwieh A."/>
            <person name="Solovyev V."/>
            <person name="Salamov A."/>
            <person name="Braich B."/>
            <person name="Kosarev P."/>
            <person name="Mahmoud A."/>
            <person name="Hajiyev E."/>
            <person name="Babayeva S."/>
            <person name="Izzatullayeva V."/>
            <person name="Mammadov A."/>
            <person name="Mammadov A."/>
            <person name="Sharifova S."/>
            <person name="Ojaghi J."/>
            <person name="Eynullazada K."/>
            <person name="Bayramov B."/>
            <person name="Abdulazimova A."/>
            <person name="Shahmuradov I."/>
        </authorList>
    </citation>
    <scope>NUCLEOTIDE SEQUENCE [LARGE SCALE GENOMIC DNA]</scope>
    <source>
        <strain evidence="3">cv. AG2017</strain>
        <tissue evidence="2">Leaf</tissue>
    </source>
</reference>
<dbReference type="Proteomes" id="UP000233551">
    <property type="component" value="Unassembled WGS sequence"/>
</dbReference>
<keyword evidence="3" id="KW-1185">Reference proteome</keyword>
<evidence type="ECO:0000256" key="1">
    <source>
        <dbReference type="SAM" id="MobiDB-lite"/>
    </source>
</evidence>
<sequence length="212" mass="23397">MRMRSHFRMPQCEASKASVGHARAYRDILNDALAALAIIRRARRLRTLLVKLGFVLCLMSLFETPRVCIAEAALEKKISNCPMWNREPRLPSANVERECPCLHLLKWPVVGAWCDVSDHLLLFFTARASWRVHAIEATECSRKMVASMLNDSLDCPCFRLHRGDRGPIRGRNSKVGPKPDAGSNPKAGPKPDAVTAGAGARSRARARCGAGA</sequence>